<dbReference type="Proteomes" id="UP000663829">
    <property type="component" value="Unassembled WGS sequence"/>
</dbReference>
<dbReference type="CDD" id="cd00076">
    <property type="entry name" value="HFD_SF"/>
    <property type="match status" value="1"/>
</dbReference>
<feature type="region of interest" description="Disordered" evidence="1">
    <location>
        <begin position="103"/>
        <end position="131"/>
    </location>
</feature>
<dbReference type="GO" id="GO:0046982">
    <property type="term" value="F:protein heterodimerization activity"/>
    <property type="evidence" value="ECO:0007669"/>
    <property type="project" value="InterPro"/>
</dbReference>
<evidence type="ECO:0000313" key="3">
    <source>
        <dbReference type="EMBL" id="CAF4146058.1"/>
    </source>
</evidence>
<proteinExistence type="predicted"/>
<sequence length="159" mass="17843">MPKPKPTTQTKLKELVNSTTQINEFGKRILQNKPKMYMDQLYEGAQICCQHAGRKRIKLCDVTCALNVRGEGYGIDIDLPKPDFTLELLLEFDWETDFVDNDIDDDQTHHESRSNYQPVSTVDDIGSDHEGATGLGNGKNNVVLLPSPLVVRVSVNDLL</sequence>
<evidence type="ECO:0000256" key="1">
    <source>
        <dbReference type="SAM" id="MobiDB-lite"/>
    </source>
</evidence>
<dbReference type="EMBL" id="CAJOBC010041812">
    <property type="protein sequence ID" value="CAF4146058.1"/>
    <property type="molecule type" value="Genomic_DNA"/>
</dbReference>
<dbReference type="InterPro" id="IPR009072">
    <property type="entry name" value="Histone-fold"/>
</dbReference>
<keyword evidence="4" id="KW-1185">Reference proteome</keyword>
<evidence type="ECO:0000313" key="2">
    <source>
        <dbReference type="EMBL" id="CAF1309768.1"/>
    </source>
</evidence>
<reference evidence="2" key="1">
    <citation type="submission" date="2021-02" db="EMBL/GenBank/DDBJ databases">
        <authorList>
            <person name="Nowell W R."/>
        </authorList>
    </citation>
    <scope>NUCLEOTIDE SEQUENCE</scope>
</reference>
<accession>A0A815ER61</accession>
<dbReference type="EMBL" id="CAJNOQ010012874">
    <property type="protein sequence ID" value="CAF1309768.1"/>
    <property type="molecule type" value="Genomic_DNA"/>
</dbReference>
<evidence type="ECO:0000313" key="4">
    <source>
        <dbReference type="Proteomes" id="UP000663829"/>
    </source>
</evidence>
<protein>
    <submittedName>
        <fullName evidence="2">Uncharacterized protein</fullName>
    </submittedName>
</protein>
<organism evidence="2 4">
    <name type="scientific">Didymodactylos carnosus</name>
    <dbReference type="NCBI Taxonomy" id="1234261"/>
    <lineage>
        <taxon>Eukaryota</taxon>
        <taxon>Metazoa</taxon>
        <taxon>Spiralia</taxon>
        <taxon>Gnathifera</taxon>
        <taxon>Rotifera</taxon>
        <taxon>Eurotatoria</taxon>
        <taxon>Bdelloidea</taxon>
        <taxon>Philodinida</taxon>
        <taxon>Philodinidae</taxon>
        <taxon>Didymodactylos</taxon>
    </lineage>
</organism>
<gene>
    <name evidence="2" type="ORF">GPM918_LOCUS28936</name>
    <name evidence="3" type="ORF">SRO942_LOCUS29472</name>
</gene>
<dbReference type="SUPFAM" id="SSF47113">
    <property type="entry name" value="Histone-fold"/>
    <property type="match status" value="1"/>
</dbReference>
<dbReference type="Proteomes" id="UP000681722">
    <property type="component" value="Unassembled WGS sequence"/>
</dbReference>
<dbReference type="AlphaFoldDB" id="A0A815ER61"/>
<name>A0A815ER61_9BILA</name>
<comment type="caution">
    <text evidence="2">The sequence shown here is derived from an EMBL/GenBank/DDBJ whole genome shotgun (WGS) entry which is preliminary data.</text>
</comment>